<evidence type="ECO:0000313" key="2">
    <source>
        <dbReference type="Proteomes" id="UP000319160"/>
    </source>
</evidence>
<reference evidence="2" key="1">
    <citation type="submission" date="2019-06" db="EMBL/GenBank/DDBJ databases">
        <title>Draft genome sequence of the griseofulvin-producing fungus Xylaria cubensis strain G536.</title>
        <authorList>
            <person name="Mead M.E."/>
            <person name="Raja H.A."/>
            <person name="Steenwyk J.L."/>
            <person name="Knowles S.L."/>
            <person name="Oberlies N.H."/>
            <person name="Rokas A."/>
        </authorList>
    </citation>
    <scope>NUCLEOTIDE SEQUENCE [LARGE SCALE GENOMIC DNA]</scope>
    <source>
        <strain evidence="2">G536</strain>
    </source>
</reference>
<gene>
    <name evidence="1" type="ORF">FHL15_005899</name>
</gene>
<dbReference type="OrthoDB" id="5244165at2759"/>
<dbReference type="EMBL" id="VFLP01000030">
    <property type="protein sequence ID" value="TRX93320.1"/>
    <property type="molecule type" value="Genomic_DNA"/>
</dbReference>
<dbReference type="AlphaFoldDB" id="A0A553HZD7"/>
<sequence length="282" mass="31340">MSKRHASDLSAASQSTLTRAHRHFLYSEFDVMIDRFVLFVYYQSTADSAPPTLIILGEVAIGGIRDIWHIYTLLKSLRLLADWAEDGFRRYIDDIVVPNAIRIFVGSDTISVGSDGQSEIRRRRRRRPTTIGDLEALFRAYPGAADRRHTDPSWSCRSGGRALCAWLAGASRTGSWSDSWSRSFRSASYSVKSILRPIITSACLLALCRMCASPPNGEEGEVGVRCDDNDDATTVVRFEGAPFDGRPSVCADLARELIFVFNVLGIEGKGKAFDCLKPTRDY</sequence>
<proteinExistence type="predicted"/>
<organism evidence="1 2">
    <name type="scientific">Xylaria flabelliformis</name>
    <dbReference type="NCBI Taxonomy" id="2512241"/>
    <lineage>
        <taxon>Eukaryota</taxon>
        <taxon>Fungi</taxon>
        <taxon>Dikarya</taxon>
        <taxon>Ascomycota</taxon>
        <taxon>Pezizomycotina</taxon>
        <taxon>Sordariomycetes</taxon>
        <taxon>Xylariomycetidae</taxon>
        <taxon>Xylariales</taxon>
        <taxon>Xylariaceae</taxon>
        <taxon>Xylaria</taxon>
    </lineage>
</organism>
<comment type="caution">
    <text evidence="1">The sequence shown here is derived from an EMBL/GenBank/DDBJ whole genome shotgun (WGS) entry which is preliminary data.</text>
</comment>
<evidence type="ECO:0000313" key="1">
    <source>
        <dbReference type="EMBL" id="TRX93320.1"/>
    </source>
</evidence>
<dbReference type="Proteomes" id="UP000319160">
    <property type="component" value="Unassembled WGS sequence"/>
</dbReference>
<name>A0A553HZD7_9PEZI</name>
<keyword evidence="2" id="KW-1185">Reference proteome</keyword>
<accession>A0A553HZD7</accession>
<protein>
    <submittedName>
        <fullName evidence="1">Uncharacterized protein</fullName>
    </submittedName>
</protein>